<dbReference type="Proteomes" id="UP000188268">
    <property type="component" value="Unassembled WGS sequence"/>
</dbReference>
<protein>
    <submittedName>
        <fullName evidence="1">Uncharacterized protein</fullName>
    </submittedName>
</protein>
<proteinExistence type="predicted"/>
<accession>A0A1R3IXD9</accession>
<dbReference type="EMBL" id="AWWV01009254">
    <property type="protein sequence ID" value="OMO87223.1"/>
    <property type="molecule type" value="Genomic_DNA"/>
</dbReference>
<dbReference type="AlphaFoldDB" id="A0A1R3IXD9"/>
<reference evidence="1 2" key="1">
    <citation type="submission" date="2013-09" db="EMBL/GenBank/DDBJ databases">
        <title>Corchorus capsularis genome sequencing.</title>
        <authorList>
            <person name="Alam M."/>
            <person name="Haque M.S."/>
            <person name="Islam M.S."/>
            <person name="Emdad E.M."/>
            <person name="Islam M.M."/>
            <person name="Ahmed B."/>
            <person name="Halim A."/>
            <person name="Hossen Q.M.M."/>
            <person name="Hossain M.Z."/>
            <person name="Ahmed R."/>
            <person name="Khan M.M."/>
            <person name="Islam R."/>
            <person name="Rashid M.M."/>
            <person name="Khan S.A."/>
            <person name="Rahman M.S."/>
            <person name="Alam M."/>
        </authorList>
    </citation>
    <scope>NUCLEOTIDE SEQUENCE [LARGE SCALE GENOMIC DNA]</scope>
    <source>
        <strain evidence="2">cv. CVL-1</strain>
        <tissue evidence="1">Whole seedling</tissue>
    </source>
</reference>
<name>A0A1R3IXD9_COCAP</name>
<comment type="caution">
    <text evidence="1">The sequence shown here is derived from an EMBL/GenBank/DDBJ whole genome shotgun (WGS) entry which is preliminary data.</text>
</comment>
<dbReference type="OrthoDB" id="1746296at2759"/>
<evidence type="ECO:0000313" key="2">
    <source>
        <dbReference type="Proteomes" id="UP000188268"/>
    </source>
</evidence>
<gene>
    <name evidence="1" type="ORF">CCACVL1_09188</name>
</gene>
<dbReference type="Gramene" id="OMO87223">
    <property type="protein sequence ID" value="OMO87223"/>
    <property type="gene ID" value="CCACVL1_09188"/>
</dbReference>
<keyword evidence="2" id="KW-1185">Reference proteome</keyword>
<organism evidence="1 2">
    <name type="scientific">Corchorus capsularis</name>
    <name type="common">Jute</name>
    <dbReference type="NCBI Taxonomy" id="210143"/>
    <lineage>
        <taxon>Eukaryota</taxon>
        <taxon>Viridiplantae</taxon>
        <taxon>Streptophyta</taxon>
        <taxon>Embryophyta</taxon>
        <taxon>Tracheophyta</taxon>
        <taxon>Spermatophyta</taxon>
        <taxon>Magnoliopsida</taxon>
        <taxon>eudicotyledons</taxon>
        <taxon>Gunneridae</taxon>
        <taxon>Pentapetalae</taxon>
        <taxon>rosids</taxon>
        <taxon>malvids</taxon>
        <taxon>Malvales</taxon>
        <taxon>Malvaceae</taxon>
        <taxon>Grewioideae</taxon>
        <taxon>Apeibeae</taxon>
        <taxon>Corchorus</taxon>
    </lineage>
</organism>
<sequence length="36" mass="3854">MEIPAYLQKVATLKALSRKEVHYGAHATSEQAGGVV</sequence>
<evidence type="ECO:0000313" key="1">
    <source>
        <dbReference type="EMBL" id="OMO87223.1"/>
    </source>
</evidence>